<evidence type="ECO:0000313" key="1">
    <source>
        <dbReference type="EMBL" id="HGI29806.1"/>
    </source>
</evidence>
<sequence length="141" mass="15806">MKNLLRVAFVYSVKDKRLVTLTRYMMELCERAGCSVKPVEVENMTSPVNFRPFDLVLVGAQVVSAFGGHISQEVVNFLNSATGMEGKRSVAYVLPSLFGTDKALKRLMAHMERLGAFVVDFEAVRGEREAQNLIERHVKRG</sequence>
<accession>A0A7V3YFC2</accession>
<dbReference type="AlphaFoldDB" id="A0A7V3YFC2"/>
<dbReference type="EMBL" id="DTFV01000008">
    <property type="protein sequence ID" value="HGI29806.1"/>
    <property type="molecule type" value="Genomic_DNA"/>
</dbReference>
<protein>
    <recommendedName>
        <fullName evidence="2">Flavodoxin-like domain-containing protein</fullName>
    </recommendedName>
</protein>
<organism evidence="1">
    <name type="scientific">Candidatus Caldatribacterium californiense</name>
    <dbReference type="NCBI Taxonomy" id="1454726"/>
    <lineage>
        <taxon>Bacteria</taxon>
        <taxon>Pseudomonadati</taxon>
        <taxon>Atribacterota</taxon>
        <taxon>Atribacteria</taxon>
        <taxon>Atribacterales</taxon>
        <taxon>Candidatus Caldatribacteriaceae</taxon>
        <taxon>Candidatus Caldatribacterium</taxon>
    </lineage>
</organism>
<dbReference type="InterPro" id="IPR029039">
    <property type="entry name" value="Flavoprotein-like_sf"/>
</dbReference>
<comment type="caution">
    <text evidence="1">The sequence shown here is derived from an EMBL/GenBank/DDBJ whole genome shotgun (WGS) entry which is preliminary data.</text>
</comment>
<dbReference type="Gene3D" id="3.40.50.360">
    <property type="match status" value="1"/>
</dbReference>
<gene>
    <name evidence="1" type="ORF">ENV30_00595</name>
</gene>
<evidence type="ECO:0008006" key="2">
    <source>
        <dbReference type="Google" id="ProtNLM"/>
    </source>
</evidence>
<name>A0A7V3YFC2_9BACT</name>
<proteinExistence type="predicted"/>
<reference evidence="1" key="1">
    <citation type="journal article" date="2020" name="mSystems">
        <title>Genome- and Community-Level Interaction Insights into Carbon Utilization and Element Cycling Functions of Hydrothermarchaeota in Hydrothermal Sediment.</title>
        <authorList>
            <person name="Zhou Z."/>
            <person name="Liu Y."/>
            <person name="Xu W."/>
            <person name="Pan J."/>
            <person name="Luo Z.H."/>
            <person name="Li M."/>
        </authorList>
    </citation>
    <scope>NUCLEOTIDE SEQUENCE [LARGE SCALE GENOMIC DNA]</scope>
    <source>
        <strain evidence="1">SpSt-747</strain>
    </source>
</reference>